<gene>
    <name evidence="8" type="ORF">RNJ44_01250</name>
</gene>
<evidence type="ECO:0000313" key="9">
    <source>
        <dbReference type="Proteomes" id="UP001623330"/>
    </source>
</evidence>
<evidence type="ECO:0000313" key="8">
    <source>
        <dbReference type="EMBL" id="KAL3230801.1"/>
    </source>
</evidence>
<keyword evidence="4" id="KW-0904">Protein phosphatase</keyword>
<dbReference type="PROSITE" id="PS50054">
    <property type="entry name" value="TYR_PHOSPHATASE_DUAL"/>
    <property type="match status" value="1"/>
</dbReference>
<dbReference type="PANTHER" id="PTHR10159">
    <property type="entry name" value="DUAL SPECIFICITY PROTEIN PHOSPHATASE"/>
    <property type="match status" value="1"/>
</dbReference>
<evidence type="ECO:0000256" key="4">
    <source>
        <dbReference type="ARBA" id="ARBA00022912"/>
    </source>
</evidence>
<evidence type="ECO:0000259" key="7">
    <source>
        <dbReference type="PROSITE" id="PS50056"/>
    </source>
</evidence>
<dbReference type="Pfam" id="PF00782">
    <property type="entry name" value="DSPc"/>
    <property type="match status" value="1"/>
</dbReference>
<dbReference type="InterPro" id="IPR000387">
    <property type="entry name" value="Tyr_Pase_dom"/>
</dbReference>
<keyword evidence="3" id="KW-0378">Hydrolase</keyword>
<evidence type="ECO:0000259" key="6">
    <source>
        <dbReference type="PROSITE" id="PS50054"/>
    </source>
</evidence>
<feature type="domain" description="Tyrosine specific protein phosphatases" evidence="7">
    <location>
        <begin position="292"/>
        <end position="347"/>
    </location>
</feature>
<evidence type="ECO:0000256" key="2">
    <source>
        <dbReference type="ARBA" id="ARBA00013064"/>
    </source>
</evidence>
<dbReference type="Gene3D" id="3.90.190.10">
    <property type="entry name" value="Protein tyrosine phosphatase superfamily"/>
    <property type="match status" value="1"/>
</dbReference>
<feature type="domain" description="Tyrosine-protein phosphatase" evidence="6">
    <location>
        <begin position="231"/>
        <end position="371"/>
    </location>
</feature>
<evidence type="ECO:0000256" key="5">
    <source>
        <dbReference type="SAM" id="MobiDB-lite"/>
    </source>
</evidence>
<dbReference type="InterPro" id="IPR020422">
    <property type="entry name" value="TYR_PHOSPHATASE_DUAL_dom"/>
</dbReference>
<keyword evidence="9" id="KW-1185">Reference proteome</keyword>
<feature type="region of interest" description="Disordered" evidence="5">
    <location>
        <begin position="22"/>
        <end position="101"/>
    </location>
</feature>
<feature type="compositionally biased region" description="Polar residues" evidence="5">
    <location>
        <begin position="39"/>
        <end position="54"/>
    </location>
</feature>
<dbReference type="PROSITE" id="PS00383">
    <property type="entry name" value="TYR_PHOSPHATASE_1"/>
    <property type="match status" value="1"/>
</dbReference>
<dbReference type="Proteomes" id="UP001623330">
    <property type="component" value="Unassembled WGS sequence"/>
</dbReference>
<dbReference type="PROSITE" id="PS50056">
    <property type="entry name" value="TYR_PHOSPHATASE_2"/>
    <property type="match status" value="1"/>
</dbReference>
<dbReference type="InterPro" id="IPR000340">
    <property type="entry name" value="Dual-sp_phosphatase_cat-dom"/>
</dbReference>
<organism evidence="8 9">
    <name type="scientific">Nakaseomyces bracarensis</name>
    <dbReference type="NCBI Taxonomy" id="273131"/>
    <lineage>
        <taxon>Eukaryota</taxon>
        <taxon>Fungi</taxon>
        <taxon>Dikarya</taxon>
        <taxon>Ascomycota</taxon>
        <taxon>Saccharomycotina</taxon>
        <taxon>Saccharomycetes</taxon>
        <taxon>Saccharomycetales</taxon>
        <taxon>Saccharomycetaceae</taxon>
        <taxon>Nakaseomyces</taxon>
    </lineage>
</organism>
<accession>A0ABR4NRB1</accession>
<dbReference type="SUPFAM" id="SSF52799">
    <property type="entry name" value="(Phosphotyrosine protein) phosphatases II"/>
    <property type="match status" value="1"/>
</dbReference>
<sequence>MHDSNDQIGGAVRTLHNRNTKNLSLDIDSNGGHGEFDESFSSRSNASDNESGSDISLPMIGTNGNSSIRPGLVRRDTNGSGNNIYKKTFMNSGDKAGHPKRSGNSIYTLTTRLDNVKSTSPVYASSMNVDNKKKLNRVHSLSLSVRTKNLNSTATAPLTSTAEMVSNHKRNRSLTVSGMETSTPITSHHSDTMVGRTSTISKLIGRGDVSDNFNMDTLYSEIYRNTTYTNGPILVVPPLIYLYSEPQLSSILNYQVVINVAKEIDNLGAQIPKDKNIAYYHIPWTHSSNISKDLLYLTDIMHRAVKEGKKVLVHCQCGVSRSASLIVAYLMRYEHLVLNDAYNRLKETAKDISPNMGLIFQLMEFNDMLAASKSSSSTSTMMTSNEEDMSLPKYNENRISNIEAPQLVRDIIADGHHSFGLNTSTIVSDSTSANSSVSTNSINLQSEPFMLLNNKDATLVNLGNNDIINTNYKNTTTDVGEAVSQII</sequence>
<proteinExistence type="inferred from homology"/>
<reference evidence="8 9" key="1">
    <citation type="submission" date="2024-05" db="EMBL/GenBank/DDBJ databases">
        <title>Long read based assembly of the Candida bracarensis genome reveals expanded adhesin content.</title>
        <authorList>
            <person name="Marcet-Houben M."/>
            <person name="Ksiezopolska E."/>
            <person name="Gabaldon T."/>
        </authorList>
    </citation>
    <scope>NUCLEOTIDE SEQUENCE [LARGE SCALE GENOMIC DNA]</scope>
    <source>
        <strain evidence="8 9">CBM6</strain>
    </source>
</reference>
<dbReference type="InterPro" id="IPR016130">
    <property type="entry name" value="Tyr_Pase_AS"/>
</dbReference>
<comment type="caution">
    <text evidence="8">The sequence shown here is derived from an EMBL/GenBank/DDBJ whole genome shotgun (WGS) entry which is preliminary data.</text>
</comment>
<evidence type="ECO:0000256" key="1">
    <source>
        <dbReference type="ARBA" id="ARBA00008601"/>
    </source>
</evidence>
<comment type="similarity">
    <text evidence="1">Belongs to the protein-tyrosine phosphatase family. Non-receptor class dual specificity subfamily.</text>
</comment>
<dbReference type="PANTHER" id="PTHR10159:SF519">
    <property type="entry name" value="DUAL SPECIFICITY PROTEIN PHOSPHATASE MPK3"/>
    <property type="match status" value="1"/>
</dbReference>
<dbReference type="EMBL" id="JBEVYD010000009">
    <property type="protein sequence ID" value="KAL3230801.1"/>
    <property type="molecule type" value="Genomic_DNA"/>
</dbReference>
<dbReference type="SMART" id="SM00195">
    <property type="entry name" value="DSPc"/>
    <property type="match status" value="1"/>
</dbReference>
<feature type="compositionally biased region" description="Polar residues" evidence="5">
    <location>
        <begin position="78"/>
        <end position="91"/>
    </location>
</feature>
<dbReference type="InterPro" id="IPR029021">
    <property type="entry name" value="Prot-tyrosine_phosphatase-like"/>
</dbReference>
<dbReference type="CDD" id="cd14521">
    <property type="entry name" value="DSP_fungal_SDP1-like"/>
    <property type="match status" value="1"/>
</dbReference>
<dbReference type="EC" id="3.1.3.48" evidence="2"/>
<evidence type="ECO:0000256" key="3">
    <source>
        <dbReference type="ARBA" id="ARBA00022801"/>
    </source>
</evidence>
<protein>
    <recommendedName>
        <fullName evidence="2">protein-tyrosine-phosphatase</fullName>
        <ecNumber evidence="2">3.1.3.48</ecNumber>
    </recommendedName>
</protein>
<name>A0ABR4NRB1_9SACH</name>